<evidence type="ECO:0000259" key="2">
    <source>
        <dbReference type="Pfam" id="PF00135"/>
    </source>
</evidence>
<organism evidence="3 4">
    <name type="scientific">Zalerion maritima</name>
    <dbReference type="NCBI Taxonomy" id="339359"/>
    <lineage>
        <taxon>Eukaryota</taxon>
        <taxon>Fungi</taxon>
        <taxon>Dikarya</taxon>
        <taxon>Ascomycota</taxon>
        <taxon>Pezizomycotina</taxon>
        <taxon>Sordariomycetes</taxon>
        <taxon>Lulworthiomycetidae</taxon>
        <taxon>Lulworthiales</taxon>
        <taxon>Lulworthiaceae</taxon>
        <taxon>Zalerion</taxon>
    </lineage>
</organism>
<name>A0AAD5RGL2_9PEZI</name>
<feature type="signal peptide" evidence="1">
    <location>
        <begin position="1"/>
        <end position="22"/>
    </location>
</feature>
<evidence type="ECO:0000256" key="1">
    <source>
        <dbReference type="SAM" id="SignalP"/>
    </source>
</evidence>
<keyword evidence="4" id="KW-1185">Reference proteome</keyword>
<dbReference type="PROSITE" id="PS00941">
    <property type="entry name" value="CARBOXYLESTERASE_B_2"/>
    <property type="match status" value="1"/>
</dbReference>
<accession>A0AAD5RGL2</accession>
<dbReference type="EMBL" id="JAKWBI020000913">
    <property type="protein sequence ID" value="KAJ2892035.1"/>
    <property type="molecule type" value="Genomic_DNA"/>
</dbReference>
<sequence>MLALVAVVTLFLCNFCFVQVLATPVIQERGSSLPTIELPYGTYRAASYERSTDVYIFKNIRFAAPPVGDLRWAKPAPPATESGIQDGSYGHSCVQTGINGLNLMGDGNSSPIGTAMNQFLAGIPLPMFEGGNEDCLFLDVFVPAKAIKNRNLKLPVMVYVYGGGFVFGSKDSMQPDLPFYDGSGMIDQSGKNMIFVSINYRLGAYGFLAGNTMEKEGLPNAGLWDQRAAFQWVKDHIHLLGGDPDKVTAMGESAGGGSIVHHLVAEGGTLDPLFSKAILLSPAFEYLWDRSGVLEDNFQNFARLAGCAGQGLECLRSASEAKLKYANEALNDQQTSGSFAVGPSTDGSFIRQLPVLEFKSGNFYPIESLVMSHVADEALLFVSGLVSTNTQFDDFVSVIFPNYTKTWGIPDKICEYYPPVTTNKRTSKYSTQSDRVNAFLRDSSFVCNIRHLTEAYGEKKVWSMQYSVTPGWHGTDLFPVFYNPKLTANSWKLTLASFFLPVFGWMVAGISKSFQSYLTSYVVHGDPNEDRLIWNLPPTVNWGHPSLGDSSTGGVVNIGNWGFSRTSDGQLGSAACDFWADIAAAATSTGGYAPPGDEVTQGLFDWGESYLELDVSANYVGGNGV</sequence>
<evidence type="ECO:0000313" key="4">
    <source>
        <dbReference type="Proteomes" id="UP001201980"/>
    </source>
</evidence>
<dbReference type="PANTHER" id="PTHR11559">
    <property type="entry name" value="CARBOXYLESTERASE"/>
    <property type="match status" value="1"/>
</dbReference>
<dbReference type="Pfam" id="PF00135">
    <property type="entry name" value="COesterase"/>
    <property type="match status" value="1"/>
</dbReference>
<comment type="caution">
    <text evidence="3">The sequence shown here is derived from an EMBL/GenBank/DDBJ whole genome shotgun (WGS) entry which is preliminary data.</text>
</comment>
<dbReference type="InterPro" id="IPR029058">
    <property type="entry name" value="AB_hydrolase_fold"/>
</dbReference>
<feature type="domain" description="Carboxylesterase type B" evidence="2">
    <location>
        <begin position="35"/>
        <end position="531"/>
    </location>
</feature>
<proteinExistence type="predicted"/>
<dbReference type="Gene3D" id="3.40.50.1820">
    <property type="entry name" value="alpha/beta hydrolase"/>
    <property type="match status" value="1"/>
</dbReference>
<feature type="chain" id="PRO_5041935304" evidence="1">
    <location>
        <begin position="23"/>
        <end position="625"/>
    </location>
</feature>
<dbReference type="InterPro" id="IPR019819">
    <property type="entry name" value="Carboxylesterase_B_CS"/>
</dbReference>
<dbReference type="AlphaFoldDB" id="A0AAD5RGL2"/>
<dbReference type="InterPro" id="IPR002018">
    <property type="entry name" value="CarbesteraseB"/>
</dbReference>
<gene>
    <name evidence="3" type="ORF">MKZ38_010413</name>
</gene>
<reference evidence="3" key="1">
    <citation type="submission" date="2022-07" db="EMBL/GenBank/DDBJ databases">
        <title>Draft genome sequence of Zalerion maritima ATCC 34329, a (micro)plastics degrading marine fungus.</title>
        <authorList>
            <person name="Paco A."/>
            <person name="Goncalves M.F.M."/>
            <person name="Rocha-Santos T.A.P."/>
            <person name="Alves A."/>
        </authorList>
    </citation>
    <scope>NUCLEOTIDE SEQUENCE</scope>
    <source>
        <strain evidence="3">ATCC 34329</strain>
    </source>
</reference>
<evidence type="ECO:0000313" key="3">
    <source>
        <dbReference type="EMBL" id="KAJ2892035.1"/>
    </source>
</evidence>
<keyword evidence="1" id="KW-0732">Signal</keyword>
<dbReference type="InterPro" id="IPR050309">
    <property type="entry name" value="Type-B_Carboxylest/Lipase"/>
</dbReference>
<dbReference type="SUPFAM" id="SSF53474">
    <property type="entry name" value="alpha/beta-Hydrolases"/>
    <property type="match status" value="1"/>
</dbReference>
<protein>
    <submittedName>
        <fullName evidence="3">Lipase 2</fullName>
    </submittedName>
</protein>
<dbReference type="Proteomes" id="UP001201980">
    <property type="component" value="Unassembled WGS sequence"/>
</dbReference>